<dbReference type="Proteomes" id="UP000230821">
    <property type="component" value="Unassembled WGS sequence"/>
</dbReference>
<organism evidence="5 6">
    <name type="scientific">candidate division KSB3 bacterium</name>
    <dbReference type="NCBI Taxonomy" id="2044937"/>
    <lineage>
        <taxon>Bacteria</taxon>
        <taxon>candidate division KSB3</taxon>
    </lineage>
</organism>
<dbReference type="InterPro" id="IPR004089">
    <property type="entry name" value="MCPsignal_dom"/>
</dbReference>
<dbReference type="InterPro" id="IPR028082">
    <property type="entry name" value="Peripla_BP_I"/>
</dbReference>
<dbReference type="PANTHER" id="PTHR32089">
    <property type="entry name" value="METHYL-ACCEPTING CHEMOTAXIS PROTEIN MCPB"/>
    <property type="match status" value="1"/>
</dbReference>
<reference evidence="5 6" key="1">
    <citation type="submission" date="2017-10" db="EMBL/GenBank/DDBJ databases">
        <title>Novel microbial diversity and functional potential in the marine mammal oral microbiome.</title>
        <authorList>
            <person name="Dudek N.K."/>
            <person name="Sun C.L."/>
            <person name="Burstein D."/>
            <person name="Kantor R.S."/>
            <person name="Aliaga Goltsman D.S."/>
            <person name="Bik E.M."/>
            <person name="Thomas B.C."/>
            <person name="Banfield J.F."/>
            <person name="Relman D.A."/>
        </authorList>
    </citation>
    <scope>NUCLEOTIDE SEQUENCE [LARGE SCALE GENOMIC DNA]</scope>
    <source>
        <strain evidence="5">DOLJORAL78_47_16</strain>
    </source>
</reference>
<feature type="transmembrane region" description="Helical" evidence="3">
    <location>
        <begin position="7"/>
        <end position="25"/>
    </location>
</feature>
<dbReference type="Gene3D" id="3.40.50.2300">
    <property type="match status" value="2"/>
</dbReference>
<accession>A0A2G6KHV5</accession>
<name>A0A2G6KHV5_9BACT</name>
<dbReference type="PROSITE" id="PS50111">
    <property type="entry name" value="CHEMOTAXIS_TRANSDUC_2"/>
    <property type="match status" value="1"/>
</dbReference>
<dbReference type="SMART" id="SM00283">
    <property type="entry name" value="MA"/>
    <property type="match status" value="1"/>
</dbReference>
<dbReference type="PANTHER" id="PTHR32089:SF112">
    <property type="entry name" value="LYSOZYME-LIKE PROTEIN-RELATED"/>
    <property type="match status" value="1"/>
</dbReference>
<dbReference type="SUPFAM" id="SSF58104">
    <property type="entry name" value="Methyl-accepting chemotaxis protein (MCP) signaling domain"/>
    <property type="match status" value="3"/>
</dbReference>
<evidence type="ECO:0000259" key="4">
    <source>
        <dbReference type="PROSITE" id="PS50111"/>
    </source>
</evidence>
<evidence type="ECO:0000313" key="6">
    <source>
        <dbReference type="Proteomes" id="UP000230821"/>
    </source>
</evidence>
<dbReference type="InterPro" id="IPR025997">
    <property type="entry name" value="SBP_2_dom"/>
</dbReference>
<dbReference type="Pfam" id="PF00015">
    <property type="entry name" value="MCPsignal"/>
    <property type="match status" value="1"/>
</dbReference>
<dbReference type="GO" id="GO:0007165">
    <property type="term" value="P:signal transduction"/>
    <property type="evidence" value="ECO:0007669"/>
    <property type="project" value="UniProtKB-KW"/>
</dbReference>
<keyword evidence="3" id="KW-1133">Transmembrane helix</keyword>
<feature type="domain" description="Methyl-accepting transducer" evidence="4">
    <location>
        <begin position="296"/>
        <end position="507"/>
    </location>
</feature>
<dbReference type="Gene3D" id="1.10.287.950">
    <property type="entry name" value="Methyl-accepting chemotaxis protein"/>
    <property type="match status" value="1"/>
</dbReference>
<protein>
    <recommendedName>
        <fullName evidence="4">Methyl-accepting transducer domain-containing protein</fullName>
    </recommendedName>
</protein>
<evidence type="ECO:0000256" key="2">
    <source>
        <dbReference type="PROSITE-ProRule" id="PRU00284"/>
    </source>
</evidence>
<proteinExistence type="predicted"/>
<dbReference type="EMBL" id="PDSK01000082">
    <property type="protein sequence ID" value="PIE34592.1"/>
    <property type="molecule type" value="Genomic_DNA"/>
</dbReference>
<evidence type="ECO:0000313" key="5">
    <source>
        <dbReference type="EMBL" id="PIE34592.1"/>
    </source>
</evidence>
<keyword evidence="3" id="KW-0472">Membrane</keyword>
<gene>
    <name evidence="5" type="ORF">CSA56_07315</name>
</gene>
<evidence type="ECO:0000256" key="3">
    <source>
        <dbReference type="SAM" id="Phobius"/>
    </source>
</evidence>
<sequence length="914" mass="102192">MNSPKRLRIIIIALMVLPILVSEFLRSVVIRIYDSTASPVTPPSSSLLTFILIGLVLICCVAIALALSRRVFDQLSFLTRTAKDVRQGKAIPHVHSHHVYDEFLPLYQHLKVYSTFHADLTDRVKKLTLSPSEELLECRSDNDEFIEVLNGLFKRLYRAQQVVTAIHDRNLALLETLDEQIIGSDTTSHAMISEFTTLSARANDSTNHIIQIGSQIASLTSQELQDTKAVTKRLSDVSQAVNKMTANIQHIVEHLEDQSFRLSDTSSAIEQSSQSVDNLAQSMAELKDDIENNILHAERTENISSTLDRISETTTTINRDATTSMSVCQEVLEAIGQGQKSVEQNVDGIEHIQESMRDFFAIVKRLGERSEEVSEILEAISDIVDHTNLLAINAAIISVHAGEHGRDFAVIADEIGKFAERTRESTVEIEELLLSFQEEFTQAMQAMERTSDTMSAGIEFAHNAGKTFNTFAANMAELHDSIGRIAKNSLEHGREHKHLNRMIAATEQLLQKKHDQMLQSLWQMMQMIAQIRGTTAEQTERSTRISSMAENVEHLIRDIKQVSKQYMTTSQQVTGAVNRIPKIVQRTARSSEKTIRLSQELFKTGGNLAFTMGEFALSSVVPETTVRAGVPLVGFIRRGNGLFFDDMVVGIREEASKHGFDLLELNSHYEVTTQVENVNWAVKQPMVKGIILCPTDAEVAQKLVQKGMAQGIPFVAADESIPITISVRSGNREGGRRAAKLFMQHLQPNAVVGVLIDRSVESINRRGLGFRQKAEQHPLYVVEMHCNITSHEDARNDIVAAITENPELQGIFLPNEDVTNAYLDALHSGLLPPNHLLAVGYDQTPQVKQAIKNGELLGAIFQHPDEIGKQAFQQLHKLITLKIRVEDLDERTIYIPTIEVTKEQLHTLKQDMER</sequence>
<evidence type="ECO:0000256" key="1">
    <source>
        <dbReference type="ARBA" id="ARBA00023224"/>
    </source>
</evidence>
<dbReference type="GO" id="GO:0016020">
    <property type="term" value="C:membrane"/>
    <property type="evidence" value="ECO:0007669"/>
    <property type="project" value="InterPro"/>
</dbReference>
<keyword evidence="1 2" id="KW-0807">Transducer</keyword>
<dbReference type="SUPFAM" id="SSF53822">
    <property type="entry name" value="Periplasmic binding protein-like I"/>
    <property type="match status" value="1"/>
</dbReference>
<keyword evidence="3" id="KW-0812">Transmembrane</keyword>
<dbReference type="Pfam" id="PF13407">
    <property type="entry name" value="Peripla_BP_4"/>
    <property type="match status" value="1"/>
</dbReference>
<comment type="caution">
    <text evidence="5">The sequence shown here is derived from an EMBL/GenBank/DDBJ whole genome shotgun (WGS) entry which is preliminary data.</text>
</comment>
<dbReference type="AlphaFoldDB" id="A0A2G6KHV5"/>
<feature type="transmembrane region" description="Helical" evidence="3">
    <location>
        <begin position="45"/>
        <end position="67"/>
    </location>
</feature>